<gene>
    <name evidence="5" type="ORF">OMES3154_00792</name>
</gene>
<dbReference type="SUPFAM" id="SSF51366">
    <property type="entry name" value="Ribulose-phoshate binding barrel"/>
    <property type="match status" value="1"/>
</dbReference>
<dbReference type="InterPro" id="IPR011060">
    <property type="entry name" value="RibuloseP-bd_barrel"/>
</dbReference>
<dbReference type="PANTHER" id="PTHR30217">
    <property type="entry name" value="PEPTIDASE U32 FAMILY"/>
    <property type="match status" value="1"/>
</dbReference>
<protein>
    <submittedName>
        <fullName evidence="5">Peptidase U32</fullName>
    </submittedName>
</protein>
<keyword evidence="1" id="KW-0645">Protease</keyword>
<evidence type="ECO:0000259" key="4">
    <source>
        <dbReference type="Pfam" id="PF16325"/>
    </source>
</evidence>
<dbReference type="Proteomes" id="UP000419017">
    <property type="component" value="Unassembled WGS sequence"/>
</dbReference>
<dbReference type="InterPro" id="IPR001539">
    <property type="entry name" value="Peptidase_U32"/>
</dbReference>
<proteinExistence type="inferred from homology"/>
<name>A0A6I8ME70_9FUSO</name>
<dbReference type="AlphaFoldDB" id="A0A6I8ME70"/>
<sequence>MNKVELLSPAGNMEKLKEAIHFGADACYIGGGAFNLRGMSANFRDKELKEAVEYAHSKGKKIYVTLNIFAHNKDINYMPRFIKYLDEINVDAVIVSDLGVFQLVKEHAPNLEIHVSTQANTINWAAVKAWRDLGATRVILAREMSLNEIKEIKEKVPDIEIEVFIHGAMCMAYSGRCLLSNYMTNRDANRGVCAQDCRWNYKVVAQDHEGTGAHDIIEDSEGTYIFNAKDLCTIEFINEIIEAGVDSLKIEGRMKSIYYNSTVTKQYRQAIDSYLSGNYKYNPDWMYELQTISHRLYSKGFFFGKTSDLDQNYDTNLSYSQTYQLVANVLEDLGDNLYKVYLRNKVIIDSEYVEFEILQPKLDPISFKVYEFLDTKDEEYKKEVNPNTIAIIKCPYKLEKYDLLRKKLPLGEEEPDIDYSINRE</sequence>
<dbReference type="Gene3D" id="2.40.30.10">
    <property type="entry name" value="Translation factors"/>
    <property type="match status" value="1"/>
</dbReference>
<dbReference type="PANTHER" id="PTHR30217:SF6">
    <property type="entry name" value="TRNA HYDROXYLATION PROTEIN P"/>
    <property type="match status" value="1"/>
</dbReference>
<dbReference type="EMBL" id="CABWIB010000001">
    <property type="protein sequence ID" value="VWL85506.1"/>
    <property type="molecule type" value="Genomic_DNA"/>
</dbReference>
<dbReference type="InterPro" id="IPR051454">
    <property type="entry name" value="RNA/ubiquinone_mod_enzymes"/>
</dbReference>
<dbReference type="RefSeq" id="WP_231679263.1">
    <property type="nucleotide sequence ID" value="NZ_CABWIB010000001.1"/>
</dbReference>
<feature type="domain" description="Peptidase family U32 C-terminal" evidence="4">
    <location>
        <begin position="321"/>
        <end position="405"/>
    </location>
</feature>
<evidence type="ECO:0000256" key="1">
    <source>
        <dbReference type="ARBA" id="ARBA00022670"/>
    </source>
</evidence>
<dbReference type="Pfam" id="PF01136">
    <property type="entry name" value="Peptidase_U32"/>
    <property type="match status" value="1"/>
</dbReference>
<comment type="similarity">
    <text evidence="3">Belongs to the peptidase U32 family.</text>
</comment>
<dbReference type="GO" id="GO:0008233">
    <property type="term" value="F:peptidase activity"/>
    <property type="evidence" value="ECO:0007669"/>
    <property type="project" value="UniProtKB-KW"/>
</dbReference>
<keyword evidence="2" id="KW-0378">Hydrolase</keyword>
<reference evidence="5 6" key="1">
    <citation type="submission" date="2019-10" db="EMBL/GenBank/DDBJ databases">
        <authorList>
            <person name="Blom J."/>
        </authorList>
    </citation>
    <scope>NUCLEOTIDE SEQUENCE [LARGE SCALE GENOMIC DNA]</scope>
    <source>
        <strain evidence="5 6">ES3154-GLU</strain>
    </source>
</reference>
<keyword evidence="6" id="KW-1185">Reference proteome</keyword>
<evidence type="ECO:0000313" key="5">
    <source>
        <dbReference type="EMBL" id="VWL85506.1"/>
    </source>
</evidence>
<dbReference type="InterPro" id="IPR032525">
    <property type="entry name" value="Peptidase_U32_C"/>
</dbReference>
<organism evidence="5 6">
    <name type="scientific">Oceanivirga miroungae</name>
    <dbReference type="NCBI Taxonomy" id="1130046"/>
    <lineage>
        <taxon>Bacteria</taxon>
        <taxon>Fusobacteriati</taxon>
        <taxon>Fusobacteriota</taxon>
        <taxon>Fusobacteriia</taxon>
        <taxon>Fusobacteriales</taxon>
        <taxon>Leptotrichiaceae</taxon>
        <taxon>Oceanivirga</taxon>
    </lineage>
</organism>
<dbReference type="GO" id="GO:0006508">
    <property type="term" value="P:proteolysis"/>
    <property type="evidence" value="ECO:0007669"/>
    <property type="project" value="UniProtKB-KW"/>
</dbReference>
<accession>A0A6I8ME70</accession>
<evidence type="ECO:0000256" key="3">
    <source>
        <dbReference type="ARBA" id="ARBA00038374"/>
    </source>
</evidence>
<dbReference type="PROSITE" id="PS01276">
    <property type="entry name" value="PEPTIDASE_U32"/>
    <property type="match status" value="1"/>
</dbReference>
<evidence type="ECO:0000256" key="2">
    <source>
        <dbReference type="ARBA" id="ARBA00022801"/>
    </source>
</evidence>
<evidence type="ECO:0000313" key="6">
    <source>
        <dbReference type="Proteomes" id="UP000419017"/>
    </source>
</evidence>
<dbReference type="Pfam" id="PF16325">
    <property type="entry name" value="Peptidase_U32_C"/>
    <property type="match status" value="1"/>
</dbReference>